<evidence type="ECO:0000313" key="3">
    <source>
        <dbReference type="Proteomes" id="UP000027361"/>
    </source>
</evidence>
<dbReference type="InParanoid" id="A0A066WL01"/>
<dbReference type="GeneID" id="25263524"/>
<dbReference type="InterPro" id="IPR022742">
    <property type="entry name" value="Hydrolase_4"/>
</dbReference>
<dbReference type="STRING" id="1037660.A0A066WL01"/>
<sequence length="686" mass="76370">MPSIPVANPGTTSTEFVPSEAKPAIKFFVKRWTPSTSPPTAAVLFIHGFLENIERYDHVFPVFASKGIAVTAFDQRGFGKTAKDGTDSWKKNHGNTTRSLQYQDIAQFLKDERKRLDQEYGPRSVPLFLVGHSMGGGLALATFTRPKSEAFFPSAVLQDVKGVVALAPWLLLVDNPPSIVPTAAGYLISIYPGAKKQAPLNPEYVSKDPEVVAEYRKNPFTNPNVYLKAIHGPLASGLNILNKEYVNFPNDKPLLIVHGTADKVCDIKGSRDFIQRVQADDKQLIEMEGLYHELHNEQGDEKVKAINHVIDWILAHAKSPGGPESSASAPSASAAPVTATSVPTSADTSAKKAWATLLTGEKYLPGLFVFSRSLLHGRNASRYPLIVMVTDDVSAEAQQVIKEMGCIVRRVDALMPTQKSEMLAEERFSLVWTKLRAFELEEYERVILIDSDMLVRRNMDELMTCKLDSDSGIAASFACTCNPRKVASYPASWISANCAFTPQSHPDALTHPTTVTPESRDNYHLLNSGLVVLTPSKAVMEDMSRQIATDPEIPAFRFPDQDFLAKYYKGRFTPLPWVYNALKPLRKCHTNIWRDEEVRNVHYILDKPWAVGYPGNEEDDPDAVTHSWWWKAYEDAKAHREGLLAESDQWEEYIGRFVREEPRDVVNAAQPQPALGTPAQAIEAHL</sequence>
<feature type="domain" description="Serine aminopeptidase S33" evidence="1">
    <location>
        <begin position="38"/>
        <end position="298"/>
    </location>
</feature>
<dbReference type="RefSeq" id="XP_013246092.1">
    <property type="nucleotide sequence ID" value="XM_013390638.1"/>
</dbReference>
<dbReference type="InterPro" id="IPR029058">
    <property type="entry name" value="AB_hydrolase_fold"/>
</dbReference>
<dbReference type="Pfam" id="PF12146">
    <property type="entry name" value="Hydrolase_4"/>
    <property type="match status" value="1"/>
</dbReference>
<dbReference type="AlphaFoldDB" id="A0A066WL01"/>
<dbReference type="Gene3D" id="3.90.550.10">
    <property type="entry name" value="Spore Coat Polysaccharide Biosynthesis Protein SpsA, Chain A"/>
    <property type="match status" value="1"/>
</dbReference>
<dbReference type="GO" id="GO:0016757">
    <property type="term" value="F:glycosyltransferase activity"/>
    <property type="evidence" value="ECO:0007669"/>
    <property type="project" value="InterPro"/>
</dbReference>
<keyword evidence="2" id="KW-0808">Transferase</keyword>
<keyword evidence="3" id="KW-1185">Reference proteome</keyword>
<organism evidence="2 3">
    <name type="scientific">Tilletiaria anomala (strain ATCC 24038 / CBS 436.72 / UBC 951)</name>
    <dbReference type="NCBI Taxonomy" id="1037660"/>
    <lineage>
        <taxon>Eukaryota</taxon>
        <taxon>Fungi</taxon>
        <taxon>Dikarya</taxon>
        <taxon>Basidiomycota</taxon>
        <taxon>Ustilaginomycotina</taxon>
        <taxon>Exobasidiomycetes</taxon>
        <taxon>Georgefischeriales</taxon>
        <taxon>Tilletiariaceae</taxon>
        <taxon>Tilletiaria</taxon>
    </lineage>
</organism>
<reference evidence="2 3" key="1">
    <citation type="submission" date="2014-05" db="EMBL/GenBank/DDBJ databases">
        <title>Draft genome sequence of a rare smut relative, Tilletiaria anomala UBC 951.</title>
        <authorList>
            <consortium name="DOE Joint Genome Institute"/>
            <person name="Toome M."/>
            <person name="Kuo A."/>
            <person name="Henrissat B."/>
            <person name="Lipzen A."/>
            <person name="Tritt A."/>
            <person name="Yoshinaga Y."/>
            <person name="Zane M."/>
            <person name="Barry K."/>
            <person name="Grigoriev I.V."/>
            <person name="Spatafora J.W."/>
            <person name="Aimea M.C."/>
        </authorList>
    </citation>
    <scope>NUCLEOTIDE SEQUENCE [LARGE SCALE GENOMIC DNA]</scope>
    <source>
        <strain evidence="2 3">UBC 951</strain>
    </source>
</reference>
<dbReference type="OrthoDB" id="2014201at2759"/>
<dbReference type="InterPro" id="IPR050587">
    <property type="entry name" value="GNT1/Glycosyltrans_8"/>
</dbReference>
<dbReference type="InterPro" id="IPR029044">
    <property type="entry name" value="Nucleotide-diphossugar_trans"/>
</dbReference>
<comment type="caution">
    <text evidence="2">The sequence shown here is derived from an EMBL/GenBank/DDBJ whole genome shotgun (WGS) entry which is preliminary data.</text>
</comment>
<dbReference type="CDD" id="cd02537">
    <property type="entry name" value="GT8_Glycogenin"/>
    <property type="match status" value="1"/>
</dbReference>
<dbReference type="Proteomes" id="UP000027361">
    <property type="component" value="Unassembled WGS sequence"/>
</dbReference>
<accession>A0A066WL01</accession>
<protein>
    <submittedName>
        <fullName evidence="2">Glycosyltransferase family 8 protein</fullName>
    </submittedName>
</protein>
<dbReference type="InterPro" id="IPR002495">
    <property type="entry name" value="Glyco_trans_8"/>
</dbReference>
<evidence type="ECO:0000313" key="2">
    <source>
        <dbReference type="EMBL" id="KDN53253.1"/>
    </source>
</evidence>
<dbReference type="HOGENOM" id="CLU_401237_0_0_1"/>
<dbReference type="SUPFAM" id="SSF53474">
    <property type="entry name" value="alpha/beta-Hydrolases"/>
    <property type="match status" value="1"/>
</dbReference>
<dbReference type="EMBL" id="JMSN01000003">
    <property type="protein sequence ID" value="KDN53253.1"/>
    <property type="molecule type" value="Genomic_DNA"/>
</dbReference>
<proteinExistence type="predicted"/>
<dbReference type="PANTHER" id="PTHR11183">
    <property type="entry name" value="GLYCOGENIN SUBFAMILY MEMBER"/>
    <property type="match status" value="1"/>
</dbReference>
<gene>
    <name evidence="2" type="ORF">K437DRAFT_253270</name>
</gene>
<evidence type="ECO:0000259" key="1">
    <source>
        <dbReference type="Pfam" id="PF12146"/>
    </source>
</evidence>
<dbReference type="Pfam" id="PF01501">
    <property type="entry name" value="Glyco_transf_8"/>
    <property type="match status" value="1"/>
</dbReference>
<name>A0A066WL01_TILAU</name>
<dbReference type="Gene3D" id="3.40.50.1820">
    <property type="entry name" value="alpha/beta hydrolase"/>
    <property type="match status" value="1"/>
</dbReference>
<dbReference type="SUPFAM" id="SSF53448">
    <property type="entry name" value="Nucleotide-diphospho-sugar transferases"/>
    <property type="match status" value="1"/>
</dbReference>